<comment type="caution">
    <text evidence="1">The sequence shown here is derived from an EMBL/GenBank/DDBJ whole genome shotgun (WGS) entry which is preliminary data.</text>
</comment>
<dbReference type="EMBL" id="QJKF01000016">
    <property type="protein sequence ID" value="PXX57828.1"/>
    <property type="molecule type" value="Genomic_DNA"/>
</dbReference>
<evidence type="ECO:0000313" key="1">
    <source>
        <dbReference type="EMBL" id="PXX57828.1"/>
    </source>
</evidence>
<accession>A0A318JQC9</accession>
<proteinExistence type="predicted"/>
<name>A0A318JQC9_9NOCA</name>
<evidence type="ECO:0000313" key="2">
    <source>
        <dbReference type="Proteomes" id="UP000247569"/>
    </source>
</evidence>
<gene>
    <name evidence="1" type="ORF">DFR70_11658</name>
</gene>
<reference evidence="1 2" key="1">
    <citation type="submission" date="2018-05" db="EMBL/GenBank/DDBJ databases">
        <title>Genomic Encyclopedia of Type Strains, Phase IV (KMG-IV): sequencing the most valuable type-strain genomes for metagenomic binning, comparative biology and taxonomic classification.</title>
        <authorList>
            <person name="Goeker M."/>
        </authorList>
    </citation>
    <scope>NUCLEOTIDE SEQUENCE [LARGE SCALE GENOMIC DNA]</scope>
    <source>
        <strain evidence="1 2">DSM 44704</strain>
    </source>
</reference>
<dbReference type="AlphaFoldDB" id="A0A318JQC9"/>
<dbReference type="Proteomes" id="UP000247569">
    <property type="component" value="Unassembled WGS sequence"/>
</dbReference>
<protein>
    <submittedName>
        <fullName evidence="1">Uncharacterized protein</fullName>
    </submittedName>
</protein>
<organism evidence="1 2">
    <name type="scientific">Nocardia tenerifensis</name>
    <dbReference type="NCBI Taxonomy" id="228006"/>
    <lineage>
        <taxon>Bacteria</taxon>
        <taxon>Bacillati</taxon>
        <taxon>Actinomycetota</taxon>
        <taxon>Actinomycetes</taxon>
        <taxon>Mycobacteriales</taxon>
        <taxon>Nocardiaceae</taxon>
        <taxon>Nocardia</taxon>
    </lineage>
</organism>
<sequence>MVLSDRAIFVTSEVSRCIDAGYQAALDVSTGSAERITAIDTYLNKDVGFATRTLRHALREDVGIELPAHVDLDDRVAELERMRHNLSG</sequence>
<keyword evidence="2" id="KW-1185">Reference proteome</keyword>